<name>A0A3B1BMU3_9ZZZZ</name>
<dbReference type="InterPro" id="IPR038062">
    <property type="entry name" value="ScdA-like_N_sf"/>
</dbReference>
<gene>
    <name evidence="1" type="ORF">MNBD_NITROSPINAE03-1509</name>
</gene>
<dbReference type="Gene3D" id="1.10.3910.10">
    <property type="entry name" value="SP0561-like"/>
    <property type="match status" value="1"/>
</dbReference>
<dbReference type="SUPFAM" id="SSF140683">
    <property type="entry name" value="SP0561-like"/>
    <property type="match status" value="1"/>
</dbReference>
<dbReference type="Pfam" id="PF04405">
    <property type="entry name" value="ScdA_N"/>
    <property type="match status" value="1"/>
</dbReference>
<sequence length="65" mass="7021">MPTLTKEMIINDVIRKYPNTVRVFSQFKVDSCCGGGESVETTATVNGADVPELMKALNAEVDKSA</sequence>
<accession>A0A3B1BMU3</accession>
<protein>
    <recommendedName>
        <fullName evidence="2">DUF1858 domain-containing protein</fullName>
    </recommendedName>
</protein>
<dbReference type="AlphaFoldDB" id="A0A3B1BMU3"/>
<proteinExistence type="predicted"/>
<evidence type="ECO:0008006" key="2">
    <source>
        <dbReference type="Google" id="ProtNLM"/>
    </source>
</evidence>
<dbReference type="EMBL" id="UOGB01000141">
    <property type="protein sequence ID" value="VAX19279.1"/>
    <property type="molecule type" value="Genomic_DNA"/>
</dbReference>
<reference evidence="1" key="1">
    <citation type="submission" date="2018-06" db="EMBL/GenBank/DDBJ databases">
        <authorList>
            <person name="Zhirakovskaya E."/>
        </authorList>
    </citation>
    <scope>NUCLEOTIDE SEQUENCE</scope>
</reference>
<organism evidence="1">
    <name type="scientific">hydrothermal vent metagenome</name>
    <dbReference type="NCBI Taxonomy" id="652676"/>
    <lineage>
        <taxon>unclassified sequences</taxon>
        <taxon>metagenomes</taxon>
        <taxon>ecological metagenomes</taxon>
    </lineage>
</organism>
<dbReference type="InterPro" id="IPR019903">
    <property type="entry name" value="RIC_family"/>
</dbReference>
<evidence type="ECO:0000313" key="1">
    <source>
        <dbReference type="EMBL" id="VAX19279.1"/>
    </source>
</evidence>